<sequence>MIASQMINYVFVMLLLIMMTAAAAAAPAAAHLLLLAAEHEVNCPCGSTHCYCCGKSEIFGTNHFCGCGEEKRIICEDNATKCQLCGKCTLYGNVKDPSSSTNKDIPSTSTKGRKGKEKAAEVISDDLAQKLKEMRLKM</sequence>
<feature type="chain" id="PRO_5044772548" description="Effector protein" evidence="2">
    <location>
        <begin position="26"/>
        <end position="138"/>
    </location>
</feature>
<reference evidence="3 4" key="1">
    <citation type="submission" date="2024-10" db="EMBL/GenBank/DDBJ databases">
        <authorList>
            <person name="Kim D."/>
        </authorList>
    </citation>
    <scope>NUCLEOTIDE SEQUENCE [LARGE SCALE GENOMIC DNA]</scope>
    <source>
        <strain evidence="3">BH-2024</strain>
    </source>
</reference>
<keyword evidence="2" id="KW-0732">Signal</keyword>
<protein>
    <recommendedName>
        <fullName evidence="5">Effector protein</fullName>
    </recommendedName>
</protein>
<dbReference type="EMBL" id="JBICBT010000148">
    <property type="protein sequence ID" value="KAL3122245.1"/>
    <property type="molecule type" value="Genomic_DNA"/>
</dbReference>
<evidence type="ECO:0008006" key="5">
    <source>
        <dbReference type="Google" id="ProtNLM"/>
    </source>
</evidence>
<evidence type="ECO:0000313" key="4">
    <source>
        <dbReference type="Proteomes" id="UP001620626"/>
    </source>
</evidence>
<feature type="compositionally biased region" description="Polar residues" evidence="1">
    <location>
        <begin position="96"/>
        <end position="110"/>
    </location>
</feature>
<proteinExistence type="predicted"/>
<accession>A0ABD2M680</accession>
<organism evidence="3 4">
    <name type="scientific">Heterodera trifolii</name>
    <dbReference type="NCBI Taxonomy" id="157864"/>
    <lineage>
        <taxon>Eukaryota</taxon>
        <taxon>Metazoa</taxon>
        <taxon>Ecdysozoa</taxon>
        <taxon>Nematoda</taxon>
        <taxon>Chromadorea</taxon>
        <taxon>Rhabditida</taxon>
        <taxon>Tylenchina</taxon>
        <taxon>Tylenchomorpha</taxon>
        <taxon>Tylenchoidea</taxon>
        <taxon>Heteroderidae</taxon>
        <taxon>Heteroderinae</taxon>
        <taxon>Heterodera</taxon>
    </lineage>
</organism>
<comment type="caution">
    <text evidence="3">The sequence shown here is derived from an EMBL/GenBank/DDBJ whole genome shotgun (WGS) entry which is preliminary data.</text>
</comment>
<evidence type="ECO:0000256" key="1">
    <source>
        <dbReference type="SAM" id="MobiDB-lite"/>
    </source>
</evidence>
<keyword evidence="4" id="KW-1185">Reference proteome</keyword>
<evidence type="ECO:0000256" key="2">
    <source>
        <dbReference type="SAM" id="SignalP"/>
    </source>
</evidence>
<feature type="signal peptide" evidence="2">
    <location>
        <begin position="1"/>
        <end position="25"/>
    </location>
</feature>
<dbReference type="Proteomes" id="UP001620626">
    <property type="component" value="Unassembled WGS sequence"/>
</dbReference>
<dbReference type="AlphaFoldDB" id="A0ABD2M680"/>
<evidence type="ECO:0000313" key="3">
    <source>
        <dbReference type="EMBL" id="KAL3122245.1"/>
    </source>
</evidence>
<gene>
    <name evidence="3" type="ORF">niasHT_001514</name>
</gene>
<name>A0ABD2M680_9BILA</name>
<feature type="region of interest" description="Disordered" evidence="1">
    <location>
        <begin position="93"/>
        <end position="119"/>
    </location>
</feature>